<dbReference type="KEGG" id="pco:PHACADRAFT_171872"/>
<sequence length="379" mass="41796">MPASTRSNSHAGEVDTPNKKRKIQSEERIDSLQAAPEIGERSKDLWFDDGSVIVAAKDRAFKVHASVLMLRSEVFKELLNGPALAQLPEKLEGCPVLRVEDEGRDFEYLLAIIYNGGNSLRPPIDYTEFRVVVAVAVKYKVKEIINEPIYRLSQVFPTGSVDDWDPDLRPDGDKTPIALVRDDCIDVLSIARLLNMNSILPLVFYTCCNIEEMAAISWGVNHGDGPEFGHISEEDLHTYLEGRQALMKETKKLAGYPANCTTRPQCLLTFQNLSFAALDADFYHEPSPINGMDAWLDTAKEKPNAKPCRHCDKVLRKFINGRREEAWCKLGDIFCIAEWPAGQPTHSELNGCVKQQGGNNAPAGAGAGAAPKNTAAAAS</sequence>
<dbReference type="PROSITE" id="PS50097">
    <property type="entry name" value="BTB"/>
    <property type="match status" value="1"/>
</dbReference>
<feature type="region of interest" description="Disordered" evidence="1">
    <location>
        <begin position="1"/>
        <end position="34"/>
    </location>
</feature>
<dbReference type="InterPro" id="IPR000210">
    <property type="entry name" value="BTB/POZ_dom"/>
</dbReference>
<dbReference type="Gene3D" id="3.30.710.10">
    <property type="entry name" value="Potassium Channel Kv1.1, Chain A"/>
    <property type="match status" value="1"/>
</dbReference>
<evidence type="ECO:0000259" key="2">
    <source>
        <dbReference type="PROSITE" id="PS50097"/>
    </source>
</evidence>
<feature type="region of interest" description="Disordered" evidence="1">
    <location>
        <begin position="360"/>
        <end position="379"/>
    </location>
</feature>
<dbReference type="InterPro" id="IPR011333">
    <property type="entry name" value="SKP1/BTB/POZ_sf"/>
</dbReference>
<evidence type="ECO:0000313" key="4">
    <source>
        <dbReference type="Proteomes" id="UP000008370"/>
    </source>
</evidence>
<dbReference type="SUPFAM" id="SSF54695">
    <property type="entry name" value="POZ domain"/>
    <property type="match status" value="1"/>
</dbReference>
<gene>
    <name evidence="3" type="ORF">PHACADRAFT_171872</name>
</gene>
<keyword evidence="4" id="KW-1185">Reference proteome</keyword>
<feature type="compositionally biased region" description="Polar residues" evidence="1">
    <location>
        <begin position="1"/>
        <end position="10"/>
    </location>
</feature>
<dbReference type="GeneID" id="18909571"/>
<dbReference type="InParanoid" id="K5WHJ7"/>
<dbReference type="Proteomes" id="UP000008370">
    <property type="component" value="Unassembled WGS sequence"/>
</dbReference>
<dbReference type="Pfam" id="PF00651">
    <property type="entry name" value="BTB"/>
    <property type="match status" value="1"/>
</dbReference>
<dbReference type="AlphaFoldDB" id="K5WHJ7"/>
<dbReference type="STRING" id="650164.K5WHJ7"/>
<dbReference type="RefSeq" id="XP_007393901.1">
    <property type="nucleotide sequence ID" value="XM_007393839.1"/>
</dbReference>
<feature type="compositionally biased region" description="Basic and acidic residues" evidence="1">
    <location>
        <begin position="12"/>
        <end position="30"/>
    </location>
</feature>
<dbReference type="HOGENOM" id="CLU_033082_3_1_1"/>
<feature type="domain" description="BTB" evidence="2">
    <location>
        <begin position="48"/>
        <end position="122"/>
    </location>
</feature>
<name>K5WHJ7_PHACS</name>
<evidence type="ECO:0000256" key="1">
    <source>
        <dbReference type="SAM" id="MobiDB-lite"/>
    </source>
</evidence>
<dbReference type="OrthoDB" id="3036049at2759"/>
<organism evidence="3 4">
    <name type="scientific">Phanerochaete carnosa (strain HHB-10118-sp)</name>
    <name type="common">White-rot fungus</name>
    <name type="synonym">Peniophora carnosa</name>
    <dbReference type="NCBI Taxonomy" id="650164"/>
    <lineage>
        <taxon>Eukaryota</taxon>
        <taxon>Fungi</taxon>
        <taxon>Dikarya</taxon>
        <taxon>Basidiomycota</taxon>
        <taxon>Agaricomycotina</taxon>
        <taxon>Agaricomycetes</taxon>
        <taxon>Polyporales</taxon>
        <taxon>Phanerochaetaceae</taxon>
        <taxon>Phanerochaete</taxon>
    </lineage>
</organism>
<proteinExistence type="predicted"/>
<reference evidence="3 4" key="1">
    <citation type="journal article" date="2012" name="BMC Genomics">
        <title>Comparative genomics of the white-rot fungi, Phanerochaete carnosa and P. chrysosporium, to elucidate the genetic basis of the distinct wood types they colonize.</title>
        <authorList>
            <person name="Suzuki H."/>
            <person name="MacDonald J."/>
            <person name="Syed K."/>
            <person name="Salamov A."/>
            <person name="Hori C."/>
            <person name="Aerts A."/>
            <person name="Henrissat B."/>
            <person name="Wiebenga A."/>
            <person name="vanKuyk P.A."/>
            <person name="Barry K."/>
            <person name="Lindquist E."/>
            <person name="LaButti K."/>
            <person name="Lapidus A."/>
            <person name="Lucas S."/>
            <person name="Coutinho P."/>
            <person name="Gong Y."/>
            <person name="Samejima M."/>
            <person name="Mahadevan R."/>
            <person name="Abou-Zaid M."/>
            <person name="de Vries R.P."/>
            <person name="Igarashi K."/>
            <person name="Yadav J.S."/>
            <person name="Grigoriev I.V."/>
            <person name="Master E.R."/>
        </authorList>
    </citation>
    <scope>NUCLEOTIDE SEQUENCE [LARGE SCALE GENOMIC DNA]</scope>
    <source>
        <strain evidence="3 4">HHB-10118-sp</strain>
    </source>
</reference>
<dbReference type="CDD" id="cd18186">
    <property type="entry name" value="BTB_POZ_ZBTB_KLHL-like"/>
    <property type="match status" value="1"/>
</dbReference>
<evidence type="ECO:0000313" key="3">
    <source>
        <dbReference type="EMBL" id="EKM58594.1"/>
    </source>
</evidence>
<accession>K5WHJ7</accession>
<protein>
    <recommendedName>
        <fullName evidence="2">BTB domain-containing protein</fullName>
    </recommendedName>
</protein>
<dbReference type="EMBL" id="JH930470">
    <property type="protein sequence ID" value="EKM58594.1"/>
    <property type="molecule type" value="Genomic_DNA"/>
</dbReference>